<accession>A0A7K0C7W1</accession>
<comment type="caution">
    <text evidence="1">The sequence shown here is derived from an EMBL/GenBank/DDBJ whole genome shotgun (WGS) entry which is preliminary data.</text>
</comment>
<evidence type="ECO:0000313" key="1">
    <source>
        <dbReference type="EMBL" id="MQY08874.1"/>
    </source>
</evidence>
<reference evidence="1 2" key="1">
    <citation type="submission" date="2019-10" db="EMBL/GenBank/DDBJ databases">
        <title>Actinomadura rubteroloni sp. nov. and Actinomadura macrotermitis sp. nov., isolated from the gut of fungus growing-termite Macrotermes natalensis.</title>
        <authorList>
            <person name="Benndorf R."/>
            <person name="Martin K."/>
            <person name="Kuefner M."/>
            <person name="De Beer W."/>
            <person name="Kaster A.-K."/>
            <person name="Vollmers J."/>
            <person name="Poulsen M."/>
            <person name="Beemelmanns C."/>
        </authorList>
    </citation>
    <scope>NUCLEOTIDE SEQUENCE [LARGE SCALE GENOMIC DNA]</scope>
    <source>
        <strain evidence="1 2">RB68</strain>
    </source>
</reference>
<sequence length="163" mass="17547">MSELITTADADLVDLATRLRELRWSWQFSDFAGLAADFGWNMVSTRENRARFDCGFGHASGIARGNAGRVQVMELPVTGFASQDDAGRDALNDTFARMTAALTAAFGAPTAKLPGTCSEIRWAGPEATLRLIAGSVRINLALATNGWLANNDEAIELERQGLL</sequence>
<proteinExistence type="predicted"/>
<dbReference type="EMBL" id="WEGH01000005">
    <property type="protein sequence ID" value="MQY08874.1"/>
    <property type="molecule type" value="Genomic_DNA"/>
</dbReference>
<dbReference type="OrthoDB" id="4565671at2"/>
<evidence type="ECO:0000313" key="2">
    <source>
        <dbReference type="Proteomes" id="UP000487268"/>
    </source>
</evidence>
<dbReference type="RefSeq" id="WP_153540133.1">
    <property type="nucleotide sequence ID" value="NZ_WEGH01000005.1"/>
</dbReference>
<keyword evidence="2" id="KW-1185">Reference proteome</keyword>
<organism evidence="1 2">
    <name type="scientific">Actinomadura macrotermitis</name>
    <dbReference type="NCBI Taxonomy" id="2585200"/>
    <lineage>
        <taxon>Bacteria</taxon>
        <taxon>Bacillati</taxon>
        <taxon>Actinomycetota</taxon>
        <taxon>Actinomycetes</taxon>
        <taxon>Streptosporangiales</taxon>
        <taxon>Thermomonosporaceae</taxon>
        <taxon>Actinomadura</taxon>
    </lineage>
</organism>
<protein>
    <submittedName>
        <fullName evidence="1">Uncharacterized protein</fullName>
    </submittedName>
</protein>
<dbReference type="InterPro" id="IPR046268">
    <property type="entry name" value="DUF6301"/>
</dbReference>
<name>A0A7K0C7W1_9ACTN</name>
<dbReference type="AlphaFoldDB" id="A0A7K0C7W1"/>
<gene>
    <name evidence="1" type="ORF">ACRB68_69850</name>
</gene>
<dbReference type="Proteomes" id="UP000487268">
    <property type="component" value="Unassembled WGS sequence"/>
</dbReference>
<dbReference type="Pfam" id="PF19818">
    <property type="entry name" value="DUF6301"/>
    <property type="match status" value="1"/>
</dbReference>